<dbReference type="PANTHER" id="PTHR11527">
    <property type="entry name" value="HEAT-SHOCK PROTEIN 20 FAMILY MEMBER"/>
    <property type="match status" value="1"/>
</dbReference>
<dbReference type="CDD" id="cd06464">
    <property type="entry name" value="ACD_sHsps-like"/>
    <property type="match status" value="1"/>
</dbReference>
<dbReference type="AlphaFoldDB" id="A0A1H6PWX8"/>
<dbReference type="GeneID" id="2909285"/>
<dbReference type="InterPro" id="IPR031107">
    <property type="entry name" value="Small_HSP"/>
</dbReference>
<accession>A0A1H6PWX8</accession>
<dbReference type="EMBL" id="CP017555">
    <property type="protein sequence ID" value="AOW02283.1"/>
    <property type="molecule type" value="Genomic_DNA"/>
</dbReference>
<dbReference type="InterPro" id="IPR008978">
    <property type="entry name" value="HSP20-like_chaperone"/>
</dbReference>
<dbReference type="Proteomes" id="UP000182444">
    <property type="component" value="Chromosome 1C"/>
</dbReference>
<keyword evidence="1" id="KW-0346">Stress response</keyword>
<dbReference type="VEuPathDB" id="FungiDB:YALI0_C03443g"/>
<protein>
    <submittedName>
        <fullName evidence="4">Uncharacterized protein</fullName>
    </submittedName>
</protein>
<evidence type="ECO:0000256" key="1">
    <source>
        <dbReference type="ARBA" id="ARBA00023016"/>
    </source>
</evidence>
<dbReference type="Pfam" id="PF00011">
    <property type="entry name" value="HSP20"/>
    <property type="match status" value="1"/>
</dbReference>
<gene>
    <name evidence="4" type="ORF">YALI1_C04553g</name>
</gene>
<dbReference type="KEGG" id="yli:2909285"/>
<sequence length="149" mass="17154">MHGRLDNFFAERPYLPHLRSHDNSLTQDAKPTGAPFAPPMDLYDNEKQYLIHLSLPGVFPDDLEVETDADLRLITVKGVFRNPYEDMNENLRINERRSGAFERQIKFPKGTVVEEDNISAKLTNGVLEISLKKVEGKEREVRRIKVECC</sequence>
<proteinExistence type="inferred from homology"/>
<name>A0A1H6PWX8_YARLL</name>
<dbReference type="InterPro" id="IPR002068">
    <property type="entry name" value="A-crystallin/Hsp20_dom"/>
</dbReference>
<evidence type="ECO:0000313" key="5">
    <source>
        <dbReference type="Proteomes" id="UP000182444"/>
    </source>
</evidence>
<dbReference type="Gene3D" id="2.60.40.790">
    <property type="match status" value="1"/>
</dbReference>
<organism evidence="4 5">
    <name type="scientific">Yarrowia lipolytica</name>
    <name type="common">Candida lipolytica</name>
    <dbReference type="NCBI Taxonomy" id="4952"/>
    <lineage>
        <taxon>Eukaryota</taxon>
        <taxon>Fungi</taxon>
        <taxon>Dikarya</taxon>
        <taxon>Ascomycota</taxon>
        <taxon>Saccharomycotina</taxon>
        <taxon>Dipodascomycetes</taxon>
        <taxon>Dipodascales</taxon>
        <taxon>Dipodascales incertae sedis</taxon>
        <taxon>Yarrowia</taxon>
    </lineage>
</organism>
<dbReference type="RefSeq" id="XP_501398.1">
    <property type="nucleotide sequence ID" value="XM_501398.3"/>
</dbReference>
<evidence type="ECO:0000256" key="3">
    <source>
        <dbReference type="RuleBase" id="RU003616"/>
    </source>
</evidence>
<dbReference type="OMA" id="IDIEYHQ"/>
<reference evidence="4 5" key="1">
    <citation type="journal article" date="2016" name="PLoS ONE">
        <title>Sequence Assembly of Yarrowia lipolytica Strain W29/CLIB89 Shows Transposable Element Diversity.</title>
        <authorList>
            <person name="Magnan C."/>
            <person name="Yu J."/>
            <person name="Chang I."/>
            <person name="Jahn E."/>
            <person name="Kanomata Y."/>
            <person name="Wu J."/>
            <person name="Zeller M."/>
            <person name="Oakes M."/>
            <person name="Baldi P."/>
            <person name="Sandmeyer S."/>
        </authorList>
    </citation>
    <scope>NUCLEOTIDE SEQUENCE [LARGE SCALE GENOMIC DNA]</scope>
    <source>
        <strain evidence="5">CLIB89(W29)</strain>
    </source>
</reference>
<evidence type="ECO:0000256" key="2">
    <source>
        <dbReference type="PROSITE-ProRule" id="PRU00285"/>
    </source>
</evidence>
<comment type="similarity">
    <text evidence="2 3">Belongs to the small heat shock protein (HSP20) family.</text>
</comment>
<dbReference type="SUPFAM" id="SSF49764">
    <property type="entry name" value="HSP20-like chaperones"/>
    <property type="match status" value="1"/>
</dbReference>
<dbReference type="PROSITE" id="PS01031">
    <property type="entry name" value="SHSP"/>
    <property type="match status" value="1"/>
</dbReference>
<dbReference type="VEuPathDB" id="FungiDB:YALI1_C04553g"/>
<evidence type="ECO:0000313" key="4">
    <source>
        <dbReference type="EMBL" id="AOW02283.1"/>
    </source>
</evidence>
<dbReference type="eggNOG" id="KOG0710">
    <property type="taxonomic scope" value="Eukaryota"/>
</dbReference>
<dbReference type="OrthoDB" id="5511210at2759"/>